<dbReference type="GO" id="GO:0018738">
    <property type="term" value="F:S-formylglutathione hydrolase activity"/>
    <property type="evidence" value="ECO:0007669"/>
    <property type="project" value="UniProtKB-UniRule"/>
</dbReference>
<name>A0AAP9Y2A8_BURGL</name>
<dbReference type="AlphaFoldDB" id="A0AAP9Y2A8"/>
<feature type="active site" description="Charge relay system" evidence="7">
    <location>
        <position position="262"/>
    </location>
</feature>
<sequence>MLELTASHACFGGEQRFYRHESSIIGLPMKFSVFLPRQAVQGGTRVPALFFLAGLTCTEETFMIKAGAQRFAAEHGIALIAPDTSPRGAGVPGEADAWDFGVGAGFYLDATQAPWATHYRMESYLMDELRALVLGALPVEGTRLGIFGHSMGGHGALTLALRHPGVFRSVSAFAPIAAPMRCAWGEKAFSGYLGEDREAWKAHDASELVARSDAPRYADGILIDQGLADQFLPTQLNPEVFEAACREAGQPLTLRRHEGYDHGYYFISTFIADHLAHHARTLLA</sequence>
<dbReference type="GO" id="GO:0052689">
    <property type="term" value="F:carboxylic ester hydrolase activity"/>
    <property type="evidence" value="ECO:0007669"/>
    <property type="project" value="UniProtKB-KW"/>
</dbReference>
<comment type="function">
    <text evidence="8">Serine hydrolase involved in the detoxification of formaldehyde.</text>
</comment>
<dbReference type="PANTHER" id="PTHR10061">
    <property type="entry name" value="S-FORMYLGLUTATHIONE HYDROLASE"/>
    <property type="match status" value="1"/>
</dbReference>
<feature type="active site" description="Charge relay system" evidence="7">
    <location>
        <position position="229"/>
    </location>
</feature>
<evidence type="ECO:0000256" key="1">
    <source>
        <dbReference type="ARBA" id="ARBA00005622"/>
    </source>
</evidence>
<protein>
    <recommendedName>
        <fullName evidence="2 6">S-formylglutathione hydrolase</fullName>
        <ecNumber evidence="2 6">3.1.2.12</ecNumber>
    </recommendedName>
</protein>
<evidence type="ECO:0000256" key="4">
    <source>
        <dbReference type="ARBA" id="ARBA00022801"/>
    </source>
</evidence>
<keyword evidence="3 8" id="KW-0719">Serine esterase</keyword>
<dbReference type="EMBL" id="CP065601">
    <property type="protein sequence ID" value="QPQ92474.1"/>
    <property type="molecule type" value="Genomic_DNA"/>
</dbReference>
<dbReference type="Proteomes" id="UP000594892">
    <property type="component" value="Chromosome 2"/>
</dbReference>
<dbReference type="FunFam" id="3.40.50.1820:FF:000002">
    <property type="entry name" value="S-formylglutathione hydrolase"/>
    <property type="match status" value="1"/>
</dbReference>
<dbReference type="InterPro" id="IPR014186">
    <property type="entry name" value="S-formylglutathione_hydrol"/>
</dbReference>
<dbReference type="EMBL" id="CP099587">
    <property type="protein sequence ID" value="USS45625.1"/>
    <property type="molecule type" value="Genomic_DNA"/>
</dbReference>
<evidence type="ECO:0000256" key="8">
    <source>
        <dbReference type="RuleBase" id="RU363068"/>
    </source>
</evidence>
<dbReference type="GeneID" id="45695936"/>
<reference evidence="10" key="2">
    <citation type="submission" date="2022-06" db="EMBL/GenBank/DDBJ databases">
        <title>Draft genome sequence of Burkholderia glumae strain GR20004 isolated from rice panicle showing bacterial panicle blight.</title>
        <authorList>
            <person name="Choi S.Y."/>
            <person name="Lee Y.H."/>
        </authorList>
    </citation>
    <scope>NUCLEOTIDE SEQUENCE</scope>
    <source>
        <strain evidence="10">GR20004</strain>
    </source>
</reference>
<dbReference type="RefSeq" id="WP_015876875.1">
    <property type="nucleotide sequence ID" value="NZ_CP021074.1"/>
</dbReference>
<dbReference type="GO" id="GO:0005829">
    <property type="term" value="C:cytosol"/>
    <property type="evidence" value="ECO:0007669"/>
    <property type="project" value="TreeGrafter"/>
</dbReference>
<dbReference type="PANTHER" id="PTHR10061:SF0">
    <property type="entry name" value="S-FORMYLGLUTATHIONE HYDROLASE"/>
    <property type="match status" value="1"/>
</dbReference>
<dbReference type="GO" id="GO:0046294">
    <property type="term" value="P:formaldehyde catabolic process"/>
    <property type="evidence" value="ECO:0007669"/>
    <property type="project" value="InterPro"/>
</dbReference>
<evidence type="ECO:0000256" key="2">
    <source>
        <dbReference type="ARBA" id="ARBA00012479"/>
    </source>
</evidence>
<accession>A0AAP9Y2A8</accession>
<evidence type="ECO:0000256" key="6">
    <source>
        <dbReference type="NCBIfam" id="TIGR02821"/>
    </source>
</evidence>
<dbReference type="Pfam" id="PF00756">
    <property type="entry name" value="Esterase"/>
    <property type="match status" value="1"/>
</dbReference>
<comment type="similarity">
    <text evidence="1 8">Belongs to the esterase D family.</text>
</comment>
<feature type="active site" description="Charge relay system" evidence="7">
    <location>
        <position position="150"/>
    </location>
</feature>
<proteinExistence type="inferred from homology"/>
<comment type="catalytic activity">
    <reaction evidence="5 8">
        <text>S-formylglutathione + H2O = formate + glutathione + H(+)</text>
        <dbReference type="Rhea" id="RHEA:14961"/>
        <dbReference type="ChEBI" id="CHEBI:15377"/>
        <dbReference type="ChEBI" id="CHEBI:15378"/>
        <dbReference type="ChEBI" id="CHEBI:15740"/>
        <dbReference type="ChEBI" id="CHEBI:57688"/>
        <dbReference type="ChEBI" id="CHEBI:57925"/>
        <dbReference type="EC" id="3.1.2.12"/>
    </reaction>
</comment>
<evidence type="ECO:0000313" key="10">
    <source>
        <dbReference type="EMBL" id="USS45625.1"/>
    </source>
</evidence>
<dbReference type="InterPro" id="IPR029058">
    <property type="entry name" value="AB_hydrolase_fold"/>
</dbReference>
<dbReference type="NCBIfam" id="TIGR02821">
    <property type="entry name" value="fghA_ester_D"/>
    <property type="match status" value="1"/>
</dbReference>
<evidence type="ECO:0000313" key="12">
    <source>
        <dbReference type="Proteomes" id="UP001056386"/>
    </source>
</evidence>
<keyword evidence="4 8" id="KW-0378">Hydrolase</keyword>
<dbReference type="Gene3D" id="3.40.50.1820">
    <property type="entry name" value="alpha/beta hydrolase"/>
    <property type="match status" value="1"/>
</dbReference>
<dbReference type="Proteomes" id="UP001056386">
    <property type="component" value="Chromosome 1"/>
</dbReference>
<keyword evidence="12" id="KW-1185">Reference proteome</keyword>
<evidence type="ECO:0000313" key="9">
    <source>
        <dbReference type="EMBL" id="QPQ92474.1"/>
    </source>
</evidence>
<dbReference type="InterPro" id="IPR000801">
    <property type="entry name" value="Esterase-like"/>
</dbReference>
<organism evidence="9 11">
    <name type="scientific">Burkholderia glumae</name>
    <name type="common">Pseudomonas glumae</name>
    <dbReference type="NCBI Taxonomy" id="337"/>
    <lineage>
        <taxon>Bacteria</taxon>
        <taxon>Pseudomonadati</taxon>
        <taxon>Pseudomonadota</taxon>
        <taxon>Betaproteobacteria</taxon>
        <taxon>Burkholderiales</taxon>
        <taxon>Burkholderiaceae</taxon>
        <taxon>Burkholderia</taxon>
    </lineage>
</organism>
<evidence type="ECO:0000256" key="3">
    <source>
        <dbReference type="ARBA" id="ARBA00022487"/>
    </source>
</evidence>
<reference evidence="9 11" key="1">
    <citation type="submission" date="2020-12" db="EMBL/GenBank/DDBJ databases">
        <title>FDA dAtabase for Regulatory Grade micrObial Sequences (FDA-ARGOS): Supporting development and validation of Infectious Disease Dx tests.</title>
        <authorList>
            <person name="Minogue T."/>
            <person name="Wolcott M."/>
            <person name="Wasieloski L."/>
            <person name="Aguilar W."/>
            <person name="Moore D."/>
            <person name="Jaissle J."/>
            <person name="Tallon L."/>
            <person name="Sadzewicz L."/>
            <person name="Zhao X."/>
            <person name="Boylan J."/>
            <person name="Ott S."/>
            <person name="Bowen H."/>
            <person name="Vavikolanu K."/>
            <person name="Mehta A."/>
            <person name="Aluvathingal J."/>
            <person name="Nadendla S."/>
            <person name="Yan Y."/>
            <person name="Sichtig H."/>
        </authorList>
    </citation>
    <scope>NUCLEOTIDE SEQUENCE [LARGE SCALE GENOMIC DNA]</scope>
    <source>
        <strain evidence="9 11">FDAARGOS_949</strain>
    </source>
</reference>
<evidence type="ECO:0000313" key="11">
    <source>
        <dbReference type="Proteomes" id="UP000594892"/>
    </source>
</evidence>
<gene>
    <name evidence="9" type="primary">fghA</name>
    <name evidence="9" type="ORF">I6H06_25765</name>
    <name evidence="10" type="ORF">NFI99_29100</name>
</gene>
<evidence type="ECO:0000256" key="7">
    <source>
        <dbReference type="PIRSR" id="PIRSR614186-1"/>
    </source>
</evidence>
<evidence type="ECO:0000256" key="5">
    <source>
        <dbReference type="ARBA" id="ARBA00047590"/>
    </source>
</evidence>
<dbReference type="EC" id="3.1.2.12" evidence="2 6"/>
<dbReference type="SUPFAM" id="SSF53474">
    <property type="entry name" value="alpha/beta-Hydrolases"/>
    <property type="match status" value="1"/>
</dbReference>